<dbReference type="GO" id="GO:0016787">
    <property type="term" value="F:hydrolase activity"/>
    <property type="evidence" value="ECO:0007669"/>
    <property type="project" value="InterPro"/>
</dbReference>
<dbReference type="Pfam" id="PF24384">
    <property type="entry name" value="Ig_TMM62"/>
    <property type="match status" value="1"/>
</dbReference>
<dbReference type="InterPro" id="IPR056229">
    <property type="entry name" value="Ig_TMM62"/>
</dbReference>
<dbReference type="STRING" id="337451.A0A3S3MVL7"/>
<feature type="transmembrane region" description="Helical" evidence="1">
    <location>
        <begin position="593"/>
        <end position="615"/>
    </location>
</feature>
<dbReference type="PANTHER" id="PTHR14795:SF6">
    <property type="entry name" value="METALLOPHOSPHOESTERASE-RELATED"/>
    <property type="match status" value="1"/>
</dbReference>
<feature type="domain" description="TMEM62 C-terminal" evidence="5">
    <location>
        <begin position="474"/>
        <end position="707"/>
    </location>
</feature>
<organism evidence="6 7">
    <name type="scientific">Cinnamomum micranthum f. kanehirae</name>
    <dbReference type="NCBI Taxonomy" id="337451"/>
    <lineage>
        <taxon>Eukaryota</taxon>
        <taxon>Viridiplantae</taxon>
        <taxon>Streptophyta</taxon>
        <taxon>Embryophyta</taxon>
        <taxon>Tracheophyta</taxon>
        <taxon>Spermatophyta</taxon>
        <taxon>Magnoliopsida</taxon>
        <taxon>Magnoliidae</taxon>
        <taxon>Laurales</taxon>
        <taxon>Lauraceae</taxon>
        <taxon>Cinnamomum</taxon>
    </lineage>
</organism>
<evidence type="ECO:0000259" key="4">
    <source>
        <dbReference type="Pfam" id="PF24384"/>
    </source>
</evidence>
<feature type="transmembrane region" description="Helical" evidence="1">
    <location>
        <begin position="538"/>
        <end position="556"/>
    </location>
</feature>
<dbReference type="Pfam" id="PF24394">
    <property type="entry name" value="TMEM62_C"/>
    <property type="match status" value="1"/>
</dbReference>
<evidence type="ECO:0000313" key="6">
    <source>
        <dbReference type="EMBL" id="RWR83265.1"/>
    </source>
</evidence>
<dbReference type="InterPro" id="IPR029052">
    <property type="entry name" value="Metallo-depent_PP-like"/>
</dbReference>
<feature type="domain" description="Calcineurin-like phosphoesterase" evidence="3">
    <location>
        <begin position="50"/>
        <end position="266"/>
    </location>
</feature>
<feature type="transmembrane region" description="Helical" evidence="1">
    <location>
        <begin position="471"/>
        <end position="489"/>
    </location>
</feature>
<keyword evidence="2" id="KW-0732">Signal</keyword>
<comment type="caution">
    <text evidence="6">The sequence shown here is derived from an EMBL/GenBank/DDBJ whole genome shotgun (WGS) entry which is preliminary data.</text>
</comment>
<name>A0A3S3MVL7_9MAGN</name>
<evidence type="ECO:0000259" key="5">
    <source>
        <dbReference type="Pfam" id="PF24394"/>
    </source>
</evidence>
<dbReference type="InterPro" id="IPR056230">
    <property type="entry name" value="TMEM62_C"/>
</dbReference>
<keyword evidence="1" id="KW-0472">Membrane</keyword>
<dbReference type="PANTHER" id="PTHR14795">
    <property type="entry name" value="HELICASE RELATED"/>
    <property type="match status" value="1"/>
</dbReference>
<feature type="signal peptide" evidence="2">
    <location>
        <begin position="1"/>
        <end position="23"/>
    </location>
</feature>
<keyword evidence="1" id="KW-0812">Transmembrane</keyword>
<dbReference type="Pfam" id="PF00149">
    <property type="entry name" value="Metallophos"/>
    <property type="match status" value="1"/>
</dbReference>
<reference evidence="6 7" key="1">
    <citation type="journal article" date="2019" name="Nat. Plants">
        <title>Stout camphor tree genome fills gaps in understanding of flowering plant genome evolution.</title>
        <authorList>
            <person name="Chaw S.M."/>
            <person name="Liu Y.C."/>
            <person name="Wu Y.W."/>
            <person name="Wang H.Y."/>
            <person name="Lin C.I."/>
            <person name="Wu C.S."/>
            <person name="Ke H.M."/>
            <person name="Chang L.Y."/>
            <person name="Hsu C.Y."/>
            <person name="Yang H.T."/>
            <person name="Sudianto E."/>
            <person name="Hsu M.H."/>
            <person name="Wu K.P."/>
            <person name="Wang L.N."/>
            <person name="Leebens-Mack J.H."/>
            <person name="Tsai I.J."/>
        </authorList>
    </citation>
    <scope>NUCLEOTIDE SEQUENCE [LARGE SCALE GENOMIC DNA]</scope>
    <source>
        <strain evidence="7">cv. Chaw 1501</strain>
        <tissue evidence="6">Young leaves</tissue>
    </source>
</reference>
<protein>
    <submittedName>
        <fullName evidence="6">Putative metallophosphoesterase</fullName>
    </submittedName>
</protein>
<feature type="transmembrane region" description="Helical" evidence="1">
    <location>
        <begin position="670"/>
        <end position="688"/>
    </location>
</feature>
<dbReference type="EMBL" id="QPKB01000004">
    <property type="protein sequence ID" value="RWR83265.1"/>
    <property type="molecule type" value="Genomic_DNA"/>
</dbReference>
<dbReference type="Proteomes" id="UP000283530">
    <property type="component" value="Unassembled WGS sequence"/>
</dbReference>
<accession>A0A3S3MVL7</accession>
<dbReference type="AlphaFoldDB" id="A0A3S3MVL7"/>
<dbReference type="InterPro" id="IPR004843">
    <property type="entry name" value="Calcineurin-like_PHP"/>
</dbReference>
<evidence type="ECO:0000256" key="1">
    <source>
        <dbReference type="SAM" id="Phobius"/>
    </source>
</evidence>
<keyword evidence="7" id="KW-1185">Reference proteome</keyword>
<evidence type="ECO:0000313" key="7">
    <source>
        <dbReference type="Proteomes" id="UP000283530"/>
    </source>
</evidence>
<dbReference type="OrthoDB" id="27234at2759"/>
<keyword evidence="1" id="KW-1133">Transmembrane helix</keyword>
<gene>
    <name evidence="6" type="ORF">CKAN_01201600</name>
</gene>
<dbReference type="SUPFAM" id="SSF56300">
    <property type="entry name" value="Metallo-dependent phosphatases"/>
    <property type="match status" value="1"/>
</dbReference>
<proteinExistence type="predicted"/>
<evidence type="ECO:0000256" key="2">
    <source>
        <dbReference type="SAM" id="SignalP"/>
    </source>
</evidence>
<dbReference type="Gene3D" id="3.60.21.10">
    <property type="match status" value="1"/>
</dbReference>
<sequence length="735" mass="84157">MAATWVLLPLILFFCREIGSSNGEDSGRILEEDGSISREIFSLDSDVTWVVQISDLHISSYHPQRSEDLKRLLVPALRIIRPSLFLITGDITDAKNKERTTTRQDELEWIQYKKTMDVVIRESGMDKKAFFDIRGNHDKYGVPHVGHKLDFFSNYSISSQLNRLSTIHSISLVGKEWKYVFLGIDDSLNIGLRGPTNLFGHPSDKRIESVESELEYWDSHPHALVTKVAFGHFPMSFIASSEKGRRYESAFARYSVSTYLCGHLHAKFSKHLWRLHSVDLASHSKQPKKTGQFWEWELGDWKDSKVIRILAIDRGHVSFLDVELFTKHGPKEEFQTTILITHPIDSRSMSIMNSEKHISRNDISALVFSARPVLNVTAEVLDSLRSFELVEELTLHTASSSSHGPLFCTKWNASNYMDASATRFWMQVRVVDIYGKVTASSPRPFSVQGKRASLRKTWLEHLIFHIRWETLYSVLLWSSISFLIIFLCLPKLLNHFMERNALYQKWAMSVSISLPIGQKRNFFWPLWFLIEGSRDTKLWCCMVFYLLYLLRFPWFWGHATSEDGTVARMYLRGWTVEFPDSKIQKDGLGEPDIIAITLPFMYFIVSPLFLMVYCLHVERSAFYFHSSRKKCCQEPTSSKMDSAQRLQAVDVDPSKPIVGVKRSPCKICNGWVRTALLLVCLLIVYLHFRQCSYVMAAYGAGPVALSPALSWAPPLLLAAAVYSTQTPAQGHHANA</sequence>
<feature type="domain" description="TMEM62 Ig-like" evidence="4">
    <location>
        <begin position="333"/>
        <end position="451"/>
    </location>
</feature>
<evidence type="ECO:0000259" key="3">
    <source>
        <dbReference type="Pfam" id="PF00149"/>
    </source>
</evidence>
<feature type="chain" id="PRO_5018602010" evidence="2">
    <location>
        <begin position="24"/>
        <end position="735"/>
    </location>
</feature>